<comment type="caution">
    <text evidence="1">The sequence shown here is derived from an EMBL/GenBank/DDBJ whole genome shotgun (WGS) entry which is preliminary data.</text>
</comment>
<organism evidence="1 2">
    <name type="scientific">Candidatus Woesebacteria bacterium RBG_16_39_8b</name>
    <dbReference type="NCBI Taxonomy" id="1802482"/>
    <lineage>
        <taxon>Bacteria</taxon>
        <taxon>Candidatus Woeseibacteriota</taxon>
    </lineage>
</organism>
<gene>
    <name evidence="1" type="ORF">A2V80_00340</name>
</gene>
<dbReference type="Proteomes" id="UP000179013">
    <property type="component" value="Unassembled WGS sequence"/>
</dbReference>
<dbReference type="EMBL" id="MGFU01000062">
    <property type="protein sequence ID" value="OGM11295.1"/>
    <property type="molecule type" value="Genomic_DNA"/>
</dbReference>
<name>A0A1F7XAB8_9BACT</name>
<dbReference type="InterPro" id="IPR036249">
    <property type="entry name" value="Thioredoxin-like_sf"/>
</dbReference>
<evidence type="ECO:0000313" key="1">
    <source>
        <dbReference type="EMBL" id="OGM11295.1"/>
    </source>
</evidence>
<dbReference type="SUPFAM" id="SSF52833">
    <property type="entry name" value="Thioredoxin-like"/>
    <property type="match status" value="1"/>
</dbReference>
<reference evidence="1 2" key="1">
    <citation type="journal article" date="2016" name="Nat. Commun.">
        <title>Thousands of microbial genomes shed light on interconnected biogeochemical processes in an aquifer system.</title>
        <authorList>
            <person name="Anantharaman K."/>
            <person name="Brown C.T."/>
            <person name="Hug L.A."/>
            <person name="Sharon I."/>
            <person name="Castelle C.J."/>
            <person name="Probst A.J."/>
            <person name="Thomas B.C."/>
            <person name="Singh A."/>
            <person name="Wilkins M.J."/>
            <person name="Karaoz U."/>
            <person name="Brodie E.L."/>
            <person name="Williams K.H."/>
            <person name="Hubbard S.S."/>
            <person name="Banfield J.F."/>
        </authorList>
    </citation>
    <scope>NUCLEOTIDE SEQUENCE [LARGE SCALE GENOMIC DNA]</scope>
</reference>
<accession>A0A1F7XAB8</accession>
<proteinExistence type="predicted"/>
<dbReference type="AlphaFoldDB" id="A0A1F7XAB8"/>
<evidence type="ECO:0008006" key="3">
    <source>
        <dbReference type="Google" id="ProtNLM"/>
    </source>
</evidence>
<sequence>MSKTLIIVAVITLLIIVGGVFLFSQGGSAPPSEPLPSPTSYEYYWGDGCPHCKNVQDFFDGWENYDKANIVKYEVWYNKANQKRMQQRADTCKINLQDMGVPLLVTPTGECIGGDTPIIDHFKGLKFDEVEPSPVSLGNPEVSSFAMGV</sequence>
<dbReference type="Gene3D" id="3.40.30.10">
    <property type="entry name" value="Glutaredoxin"/>
    <property type="match status" value="1"/>
</dbReference>
<protein>
    <recommendedName>
        <fullName evidence="3">Thioredoxin domain-containing protein</fullName>
    </recommendedName>
</protein>
<evidence type="ECO:0000313" key="2">
    <source>
        <dbReference type="Proteomes" id="UP000179013"/>
    </source>
</evidence>